<dbReference type="InterPro" id="IPR008040">
    <property type="entry name" value="Hydant_A_N"/>
</dbReference>
<dbReference type="InterPro" id="IPR045079">
    <property type="entry name" value="Oxoprolinase-like"/>
</dbReference>
<dbReference type="PANTHER" id="PTHR11365">
    <property type="entry name" value="5-OXOPROLINASE RELATED"/>
    <property type="match status" value="1"/>
</dbReference>
<dbReference type="Pfam" id="PF05378">
    <property type="entry name" value="Hydant_A_N"/>
    <property type="match status" value="1"/>
</dbReference>
<evidence type="ECO:0000313" key="2">
    <source>
        <dbReference type="EMBL" id="KOG87151.1"/>
    </source>
</evidence>
<protein>
    <recommendedName>
        <fullName evidence="1">Hydantoinase/oxoprolinase N-terminal domain-containing protein</fullName>
    </recommendedName>
</protein>
<feature type="domain" description="Hydantoinase/oxoprolinase N-terminal" evidence="1">
    <location>
        <begin position="7"/>
        <end position="148"/>
    </location>
</feature>
<dbReference type="PANTHER" id="PTHR11365:SF23">
    <property type="entry name" value="HYPOTHETICAL 5-OXOPROLINASE (EUROFUNG)-RELATED"/>
    <property type="match status" value="1"/>
</dbReference>
<sequence length="149" mass="16542">MTGLWEFWVDRGGTFTDVVGKRPDGSLHTRKLLSHNPERYRDAAVAGIRAALELAPGDPIPADRIAVVKMGTTVATNALLERKGEPTVLVTTEGFRDALRIAYQNRPRLFDRRIVLPEALYGRVIEARERVGADGRVVRPLDLDAVRAE</sequence>
<feature type="non-terminal residue" evidence="2">
    <location>
        <position position="149"/>
    </location>
</feature>
<dbReference type="EMBL" id="LGUT01002409">
    <property type="protein sequence ID" value="KOG87151.1"/>
    <property type="molecule type" value="Genomic_DNA"/>
</dbReference>
<gene>
    <name evidence="2" type="ORF">ADK38_27045</name>
</gene>
<dbReference type="Proteomes" id="UP000037020">
    <property type="component" value="Unassembled WGS sequence"/>
</dbReference>
<comment type="caution">
    <text evidence="2">The sequence shown here is derived from an EMBL/GenBank/DDBJ whole genome shotgun (WGS) entry which is preliminary data.</text>
</comment>
<accession>A0ABR5J168</accession>
<keyword evidence="3" id="KW-1185">Reference proteome</keyword>
<evidence type="ECO:0000259" key="1">
    <source>
        <dbReference type="Pfam" id="PF05378"/>
    </source>
</evidence>
<reference evidence="2 3" key="1">
    <citation type="submission" date="2015-07" db="EMBL/GenBank/DDBJ databases">
        <authorList>
            <person name="Ju K.-S."/>
            <person name="Doroghazi J.R."/>
            <person name="Metcalf W.W."/>
        </authorList>
    </citation>
    <scope>NUCLEOTIDE SEQUENCE [LARGE SCALE GENOMIC DNA]</scope>
    <source>
        <strain evidence="2 3">NRRL B-3589</strain>
    </source>
</reference>
<organism evidence="2 3">
    <name type="scientific">Streptomyces varsoviensis</name>
    <dbReference type="NCBI Taxonomy" id="67373"/>
    <lineage>
        <taxon>Bacteria</taxon>
        <taxon>Bacillati</taxon>
        <taxon>Actinomycetota</taxon>
        <taxon>Actinomycetes</taxon>
        <taxon>Kitasatosporales</taxon>
        <taxon>Streptomycetaceae</taxon>
        <taxon>Streptomyces</taxon>
    </lineage>
</organism>
<evidence type="ECO:0000313" key="3">
    <source>
        <dbReference type="Proteomes" id="UP000037020"/>
    </source>
</evidence>
<name>A0ABR5J168_9ACTN</name>
<proteinExistence type="predicted"/>